<proteinExistence type="predicted"/>
<reference evidence="1" key="1">
    <citation type="submission" date="2021-04" db="EMBL/GenBank/DDBJ databases">
        <authorList>
            <person name="Hornung B."/>
        </authorList>
    </citation>
    <scope>NUCLEOTIDE SEQUENCE</scope>
    <source>
        <strain evidence="1">G5G6</strain>
    </source>
</reference>
<dbReference type="EMBL" id="CAJQUM010000001">
    <property type="protein sequence ID" value="CAG4882443.1"/>
    <property type="molecule type" value="Genomic_DNA"/>
</dbReference>
<keyword evidence="2" id="KW-1185">Reference proteome</keyword>
<gene>
    <name evidence="1" type="ORF">GTOL_10325</name>
</gene>
<accession>A0A916N7R6</accession>
<name>A0A916N7R6_9PROT</name>
<comment type="caution">
    <text evidence="1">The sequence shown here is derived from an EMBL/GenBank/DDBJ whole genome shotgun (WGS) entry which is preliminary data.</text>
</comment>
<dbReference type="InterPro" id="IPR029063">
    <property type="entry name" value="SAM-dependent_MTases_sf"/>
</dbReference>
<dbReference type="SUPFAM" id="SSF53335">
    <property type="entry name" value="S-adenosyl-L-methionine-dependent methyltransferases"/>
    <property type="match status" value="1"/>
</dbReference>
<sequence>MVFERNTIQVLPGEYRLRALKSIAETMASGGVALVSCRSRIPGEGQDKFPLPLDRDEIDGFVRAGLKDEGFIAWDDEQEPPVPHFFACYRRSAKANSWLLYGISGFLCD</sequence>
<protein>
    <submittedName>
        <fullName evidence="1">Uncharacterized protein</fullName>
    </submittedName>
</protein>
<evidence type="ECO:0000313" key="2">
    <source>
        <dbReference type="Proteomes" id="UP000742786"/>
    </source>
</evidence>
<organism evidence="1 2">
    <name type="scientific">Georgfuchsia toluolica</name>
    <dbReference type="NCBI Taxonomy" id="424218"/>
    <lineage>
        <taxon>Bacteria</taxon>
        <taxon>Pseudomonadati</taxon>
        <taxon>Pseudomonadota</taxon>
        <taxon>Betaproteobacteria</taxon>
        <taxon>Nitrosomonadales</taxon>
        <taxon>Sterolibacteriaceae</taxon>
        <taxon>Georgfuchsia</taxon>
    </lineage>
</organism>
<evidence type="ECO:0000313" key="1">
    <source>
        <dbReference type="EMBL" id="CAG4882443.1"/>
    </source>
</evidence>
<dbReference type="AlphaFoldDB" id="A0A916N7R6"/>
<dbReference type="Proteomes" id="UP000742786">
    <property type="component" value="Unassembled WGS sequence"/>
</dbReference>